<evidence type="ECO:0000313" key="5">
    <source>
        <dbReference type="Proteomes" id="UP000295210"/>
    </source>
</evidence>
<dbReference type="InterPro" id="IPR011611">
    <property type="entry name" value="PfkB_dom"/>
</dbReference>
<evidence type="ECO:0000256" key="1">
    <source>
        <dbReference type="ARBA" id="ARBA00022679"/>
    </source>
</evidence>
<evidence type="ECO:0000259" key="3">
    <source>
        <dbReference type="Pfam" id="PF00294"/>
    </source>
</evidence>
<gene>
    <name evidence="4" type="ORF">C7378_1328</name>
</gene>
<keyword evidence="1" id="KW-0808">Transferase</keyword>
<reference evidence="4 5" key="1">
    <citation type="submission" date="2019-03" db="EMBL/GenBank/DDBJ databases">
        <title>Genomic Encyclopedia of Type Strains, Phase IV (KMG-IV): sequencing the most valuable type-strain genomes for metagenomic binning, comparative biology and taxonomic classification.</title>
        <authorList>
            <person name="Goeker M."/>
        </authorList>
    </citation>
    <scope>NUCLEOTIDE SEQUENCE [LARGE SCALE GENOMIC DNA]</scope>
    <source>
        <strain evidence="4 5">DSM 103428</strain>
    </source>
</reference>
<dbReference type="GO" id="GO:0016301">
    <property type="term" value="F:kinase activity"/>
    <property type="evidence" value="ECO:0007669"/>
    <property type="project" value="UniProtKB-KW"/>
</dbReference>
<dbReference type="InterPro" id="IPR029056">
    <property type="entry name" value="Ribokinase-like"/>
</dbReference>
<dbReference type="Gene3D" id="3.40.1190.20">
    <property type="match status" value="1"/>
</dbReference>
<keyword evidence="5" id="KW-1185">Reference proteome</keyword>
<comment type="caution">
    <text evidence="4">The sequence shown here is derived from an EMBL/GenBank/DDBJ whole genome shotgun (WGS) entry which is preliminary data.</text>
</comment>
<feature type="domain" description="Carbohydrate kinase PfkB" evidence="3">
    <location>
        <begin position="4"/>
        <end position="286"/>
    </location>
</feature>
<protein>
    <submittedName>
        <fullName evidence="4">Sugar/nucleoside kinase (Ribokinase family)</fullName>
    </submittedName>
</protein>
<dbReference type="EMBL" id="SMGK01000002">
    <property type="protein sequence ID" value="TCK73715.1"/>
    <property type="molecule type" value="Genomic_DNA"/>
</dbReference>
<sequence length="310" mass="33971">MSILVVGSVAFDTIETPSGRAERCLGGAATYFALAASYFTHVRVIGVVGEDFTEEHESILKARDIDTRGIEHVDGKSFFWSGSYHDNLNEAKTLSTELNVFESFSPKIPAEYANSEHLFLANIDPVLQERVRSQMPNVRIVCGDTMNYWITGHRANLEKVLKGLDVLLINDTEAKLLADDANLVRAADRVLSMGPKSLVVKHGEYGATAFFSEESFTGKPHITLPFRAPALPLSEVFDPTGAGDSFAGGFFGSLAAAGELTPAAFKTAMFYGGVMGSFAVERFGTERTQQLTREEIDQRFALFRELSHLD</sequence>
<evidence type="ECO:0000313" key="4">
    <source>
        <dbReference type="EMBL" id="TCK73715.1"/>
    </source>
</evidence>
<evidence type="ECO:0000256" key="2">
    <source>
        <dbReference type="ARBA" id="ARBA00022777"/>
    </source>
</evidence>
<name>A0A4R1L6C8_9BACT</name>
<dbReference type="RefSeq" id="WP_131993663.1">
    <property type="nucleotide sequence ID" value="NZ_SMGK01000002.1"/>
</dbReference>
<dbReference type="Proteomes" id="UP000295210">
    <property type="component" value="Unassembled WGS sequence"/>
</dbReference>
<dbReference type="GO" id="GO:0005829">
    <property type="term" value="C:cytosol"/>
    <property type="evidence" value="ECO:0007669"/>
    <property type="project" value="TreeGrafter"/>
</dbReference>
<dbReference type="PANTHER" id="PTHR10584:SF166">
    <property type="entry name" value="RIBOKINASE"/>
    <property type="match status" value="1"/>
</dbReference>
<keyword evidence="2 4" id="KW-0418">Kinase</keyword>
<proteinExistence type="predicted"/>
<organism evidence="4 5">
    <name type="scientific">Acidipila rosea</name>
    <dbReference type="NCBI Taxonomy" id="768535"/>
    <lineage>
        <taxon>Bacteria</taxon>
        <taxon>Pseudomonadati</taxon>
        <taxon>Acidobacteriota</taxon>
        <taxon>Terriglobia</taxon>
        <taxon>Terriglobales</taxon>
        <taxon>Acidobacteriaceae</taxon>
        <taxon>Acidipila</taxon>
    </lineage>
</organism>
<dbReference type="OrthoDB" id="9813569at2"/>
<dbReference type="SUPFAM" id="SSF53613">
    <property type="entry name" value="Ribokinase-like"/>
    <property type="match status" value="1"/>
</dbReference>
<dbReference type="AlphaFoldDB" id="A0A4R1L6C8"/>
<dbReference type="PANTHER" id="PTHR10584">
    <property type="entry name" value="SUGAR KINASE"/>
    <property type="match status" value="1"/>
</dbReference>
<accession>A0A4R1L6C8</accession>
<dbReference type="Pfam" id="PF00294">
    <property type="entry name" value="PfkB"/>
    <property type="match status" value="1"/>
</dbReference>